<name>A0A852VBB2_9BACT</name>
<sequence>MSNTNVGPGTCAPKPFKRDSLLSRQHFGLFQLQLGFDFRMTYAF</sequence>
<comment type="caution">
    <text evidence="1">The sequence shown here is derived from an EMBL/GenBank/DDBJ whole genome shotgun (WGS) entry which is preliminary data.</text>
</comment>
<accession>A0A852VBB2</accession>
<reference evidence="1 2" key="1">
    <citation type="submission" date="2020-07" db="EMBL/GenBank/DDBJ databases">
        <title>Genomic Encyclopedia of Type Strains, Phase IV (KMG-V): Genome sequencing to study the core and pangenomes of soil and plant-associated prokaryotes.</title>
        <authorList>
            <person name="Whitman W."/>
        </authorList>
    </citation>
    <scope>NUCLEOTIDE SEQUENCE [LARGE SCALE GENOMIC DNA]</scope>
    <source>
        <strain evidence="1 2">M8UP22</strain>
    </source>
</reference>
<proteinExistence type="predicted"/>
<gene>
    <name evidence="1" type="ORF">HDF08_002250</name>
</gene>
<dbReference type="AlphaFoldDB" id="A0A852VBB2"/>
<evidence type="ECO:0000313" key="2">
    <source>
        <dbReference type="Proteomes" id="UP000564385"/>
    </source>
</evidence>
<dbReference type="Proteomes" id="UP000564385">
    <property type="component" value="Unassembled WGS sequence"/>
</dbReference>
<organism evidence="1 2">
    <name type="scientific">Tunturiibacter lichenicola</name>
    <dbReference type="NCBI Taxonomy" id="2051959"/>
    <lineage>
        <taxon>Bacteria</taxon>
        <taxon>Pseudomonadati</taxon>
        <taxon>Acidobacteriota</taxon>
        <taxon>Terriglobia</taxon>
        <taxon>Terriglobales</taxon>
        <taxon>Acidobacteriaceae</taxon>
        <taxon>Tunturiibacter</taxon>
    </lineage>
</organism>
<protein>
    <submittedName>
        <fullName evidence="1">Uncharacterized protein</fullName>
    </submittedName>
</protein>
<evidence type="ECO:0000313" key="1">
    <source>
        <dbReference type="EMBL" id="NYF90183.1"/>
    </source>
</evidence>
<dbReference type="EMBL" id="JACCCU010000001">
    <property type="protein sequence ID" value="NYF90183.1"/>
    <property type="molecule type" value="Genomic_DNA"/>
</dbReference>